<dbReference type="EMBL" id="OKRB01000139">
    <property type="protein sequence ID" value="SPE30309.1"/>
    <property type="molecule type" value="Genomic_DNA"/>
</dbReference>
<accession>A0A2N9M486</accession>
<organism evidence="1 2">
    <name type="scientific">Candidatus Sulfuritelmatomonas gaucii</name>
    <dbReference type="NCBI Taxonomy" id="2043161"/>
    <lineage>
        <taxon>Bacteria</taxon>
        <taxon>Pseudomonadati</taxon>
        <taxon>Acidobacteriota</taxon>
        <taxon>Terriglobia</taxon>
        <taxon>Terriglobales</taxon>
        <taxon>Acidobacteriaceae</taxon>
        <taxon>Candidatus Sulfuritelmatomonas</taxon>
    </lineage>
</organism>
<reference evidence="2" key="1">
    <citation type="submission" date="2018-02" db="EMBL/GenBank/DDBJ databases">
        <authorList>
            <person name="Hausmann B."/>
        </authorList>
    </citation>
    <scope>NUCLEOTIDE SEQUENCE [LARGE SCALE GENOMIC DNA]</scope>
    <source>
        <strain evidence="2">Peat soil MAG SbA5</strain>
    </source>
</reference>
<gene>
    <name evidence="1" type="ORF">SBA5_780013</name>
</gene>
<evidence type="ECO:0000313" key="2">
    <source>
        <dbReference type="Proteomes" id="UP000239735"/>
    </source>
</evidence>
<protein>
    <recommendedName>
        <fullName evidence="3">SprT-like domain-containing protein</fullName>
    </recommendedName>
</protein>
<sequence>MLTEAPPRNRDLAGFRESDQMNTLDLPDDERLPALAKLIESAMKADQTAGVRSACTEFIKGASLYYSVPECAVRVLAARPLRVCEQWASELFGDYTPETMLIRVWMRTAVRKEITSFGTFLSTLCHEFCHHLDYKKFGFADSWHTRGFYERAAVLYHHARGTPPKHLFWVPMAGSRWRIDWPKTNKSTRE</sequence>
<dbReference type="Proteomes" id="UP000239735">
    <property type="component" value="Unassembled WGS sequence"/>
</dbReference>
<evidence type="ECO:0000313" key="1">
    <source>
        <dbReference type="EMBL" id="SPE30309.1"/>
    </source>
</evidence>
<evidence type="ECO:0008006" key="3">
    <source>
        <dbReference type="Google" id="ProtNLM"/>
    </source>
</evidence>
<name>A0A2N9M486_9BACT</name>
<dbReference type="AlphaFoldDB" id="A0A2N9M486"/>
<proteinExistence type="predicted"/>